<gene>
    <name evidence="1" type="ORF">FisN_29Hu015</name>
</gene>
<organism evidence="1 2">
    <name type="scientific">Fistulifera solaris</name>
    <name type="common">Oleaginous diatom</name>
    <dbReference type="NCBI Taxonomy" id="1519565"/>
    <lineage>
        <taxon>Eukaryota</taxon>
        <taxon>Sar</taxon>
        <taxon>Stramenopiles</taxon>
        <taxon>Ochrophyta</taxon>
        <taxon>Bacillariophyta</taxon>
        <taxon>Bacillariophyceae</taxon>
        <taxon>Bacillariophycidae</taxon>
        <taxon>Naviculales</taxon>
        <taxon>Naviculaceae</taxon>
        <taxon>Fistulifera</taxon>
    </lineage>
</organism>
<dbReference type="Proteomes" id="UP000198406">
    <property type="component" value="Unassembled WGS sequence"/>
</dbReference>
<keyword evidence="2" id="KW-1185">Reference proteome</keyword>
<name>A0A1Z5K5M2_FISSO</name>
<reference evidence="1 2" key="1">
    <citation type="journal article" date="2015" name="Plant Cell">
        <title>Oil accumulation by the oleaginous diatom Fistulifera solaris as revealed by the genome and transcriptome.</title>
        <authorList>
            <person name="Tanaka T."/>
            <person name="Maeda Y."/>
            <person name="Veluchamy A."/>
            <person name="Tanaka M."/>
            <person name="Abida H."/>
            <person name="Marechal E."/>
            <person name="Bowler C."/>
            <person name="Muto M."/>
            <person name="Sunaga Y."/>
            <person name="Tanaka M."/>
            <person name="Yoshino T."/>
            <person name="Taniguchi T."/>
            <person name="Fukuda Y."/>
            <person name="Nemoto M."/>
            <person name="Matsumoto M."/>
            <person name="Wong P.S."/>
            <person name="Aburatani S."/>
            <person name="Fujibuchi W."/>
        </authorList>
    </citation>
    <scope>NUCLEOTIDE SEQUENCE [LARGE SCALE GENOMIC DNA]</scope>
    <source>
        <strain evidence="1 2">JPCC DA0580</strain>
    </source>
</reference>
<protein>
    <submittedName>
        <fullName evidence="1">Uncharacterized protein</fullName>
    </submittedName>
</protein>
<accession>A0A1Z5K5M2</accession>
<comment type="caution">
    <text evidence="1">The sequence shown here is derived from an EMBL/GenBank/DDBJ whole genome shotgun (WGS) entry which is preliminary data.</text>
</comment>
<sequence length="76" mass="8713">MDPCFQPGYPTLLLEGGTNVFINYSIWKNVETSVAEGLQHNHFIFILSLALKFIVTLHNRNKKANIKFLARQTVHN</sequence>
<proteinExistence type="predicted"/>
<evidence type="ECO:0000313" key="2">
    <source>
        <dbReference type="Proteomes" id="UP000198406"/>
    </source>
</evidence>
<dbReference type="InParanoid" id="A0A1Z5K5M2"/>
<dbReference type="AlphaFoldDB" id="A0A1Z5K5M2"/>
<dbReference type="EMBL" id="BDSP01000170">
    <property type="protein sequence ID" value="GAX21583.1"/>
    <property type="molecule type" value="Genomic_DNA"/>
</dbReference>
<evidence type="ECO:0000313" key="1">
    <source>
        <dbReference type="EMBL" id="GAX21583.1"/>
    </source>
</evidence>